<organism evidence="1">
    <name type="scientific">Arundo donax</name>
    <name type="common">Giant reed</name>
    <name type="synonym">Donax arundinaceus</name>
    <dbReference type="NCBI Taxonomy" id="35708"/>
    <lineage>
        <taxon>Eukaryota</taxon>
        <taxon>Viridiplantae</taxon>
        <taxon>Streptophyta</taxon>
        <taxon>Embryophyta</taxon>
        <taxon>Tracheophyta</taxon>
        <taxon>Spermatophyta</taxon>
        <taxon>Magnoliopsida</taxon>
        <taxon>Liliopsida</taxon>
        <taxon>Poales</taxon>
        <taxon>Poaceae</taxon>
        <taxon>PACMAD clade</taxon>
        <taxon>Arundinoideae</taxon>
        <taxon>Arundineae</taxon>
        <taxon>Arundo</taxon>
    </lineage>
</organism>
<dbReference type="EMBL" id="GBRH01211880">
    <property type="protein sequence ID" value="JAD86015.1"/>
    <property type="molecule type" value="Transcribed_RNA"/>
</dbReference>
<name>A0A0A9DK23_ARUDO</name>
<sequence length="49" mass="5680">MIIISITCLKTQLRCDQSTSDTHNCEGRQFELIYILQEKPNHTTRVRSG</sequence>
<reference evidence="1" key="1">
    <citation type="submission" date="2014-09" db="EMBL/GenBank/DDBJ databases">
        <authorList>
            <person name="Magalhaes I.L.F."/>
            <person name="Oliveira U."/>
            <person name="Santos F.R."/>
            <person name="Vidigal T.H.D.A."/>
            <person name="Brescovit A.D."/>
            <person name="Santos A.J."/>
        </authorList>
    </citation>
    <scope>NUCLEOTIDE SEQUENCE</scope>
    <source>
        <tissue evidence="1">Shoot tissue taken approximately 20 cm above the soil surface</tissue>
    </source>
</reference>
<reference evidence="1" key="2">
    <citation type="journal article" date="2015" name="Data Brief">
        <title>Shoot transcriptome of the giant reed, Arundo donax.</title>
        <authorList>
            <person name="Barrero R.A."/>
            <person name="Guerrero F.D."/>
            <person name="Moolhuijzen P."/>
            <person name="Goolsby J.A."/>
            <person name="Tidwell J."/>
            <person name="Bellgard S.E."/>
            <person name="Bellgard M.I."/>
        </authorList>
    </citation>
    <scope>NUCLEOTIDE SEQUENCE</scope>
    <source>
        <tissue evidence="1">Shoot tissue taken approximately 20 cm above the soil surface</tissue>
    </source>
</reference>
<dbReference type="AlphaFoldDB" id="A0A0A9DK23"/>
<accession>A0A0A9DK23</accession>
<evidence type="ECO:0000313" key="1">
    <source>
        <dbReference type="EMBL" id="JAD86015.1"/>
    </source>
</evidence>
<proteinExistence type="predicted"/>
<protein>
    <submittedName>
        <fullName evidence="1">Uncharacterized protein</fullName>
    </submittedName>
</protein>